<protein>
    <recommendedName>
        <fullName evidence="4">SurA domain</fullName>
    </recommendedName>
</protein>
<dbReference type="PANTHER" id="PTHR47637">
    <property type="entry name" value="CHAPERONE SURA"/>
    <property type="match status" value="1"/>
</dbReference>
<dbReference type="SUPFAM" id="SSF109998">
    <property type="entry name" value="Triger factor/SurA peptide-binding domain-like"/>
    <property type="match status" value="1"/>
</dbReference>
<dbReference type="InterPro" id="IPR050280">
    <property type="entry name" value="OMP_Chaperone_SurA"/>
</dbReference>
<evidence type="ECO:0000313" key="2">
    <source>
        <dbReference type="EMBL" id="ACB94303.1"/>
    </source>
</evidence>
<dbReference type="STRING" id="395963.Bind_0653"/>
<dbReference type="OrthoDB" id="9791746at2"/>
<dbReference type="eggNOG" id="COG0760">
    <property type="taxonomic scope" value="Bacteria"/>
</dbReference>
<evidence type="ECO:0008006" key="4">
    <source>
        <dbReference type="Google" id="ProtNLM"/>
    </source>
</evidence>
<dbReference type="EMBL" id="CP001016">
    <property type="protein sequence ID" value="ACB94303.1"/>
    <property type="molecule type" value="Genomic_DNA"/>
</dbReference>
<dbReference type="Gene3D" id="1.10.4030.10">
    <property type="entry name" value="Porin chaperone SurA, peptide-binding domain"/>
    <property type="match status" value="1"/>
</dbReference>
<dbReference type="AlphaFoldDB" id="B2IFU2"/>
<evidence type="ECO:0000313" key="3">
    <source>
        <dbReference type="Proteomes" id="UP000001695"/>
    </source>
</evidence>
<dbReference type="Pfam" id="PF13624">
    <property type="entry name" value="SurA_N_3"/>
    <property type="match status" value="1"/>
</dbReference>
<dbReference type="Proteomes" id="UP000001695">
    <property type="component" value="Chromosome"/>
</dbReference>
<evidence type="ECO:0000256" key="1">
    <source>
        <dbReference type="ARBA" id="ARBA00022729"/>
    </source>
</evidence>
<dbReference type="PANTHER" id="PTHR47637:SF1">
    <property type="entry name" value="CHAPERONE SURA"/>
    <property type="match status" value="1"/>
</dbReference>
<accession>B2IFU2</accession>
<dbReference type="HOGENOM" id="CLU_049723_0_0_5"/>
<keyword evidence="1" id="KW-0732">Signal</keyword>
<reference evidence="3" key="1">
    <citation type="submission" date="2008-03" db="EMBL/GenBank/DDBJ databases">
        <title>Complete sequence of chromosome of Beijerinckia indica subsp. indica ATCC 9039.</title>
        <authorList>
            <consortium name="US DOE Joint Genome Institute"/>
            <person name="Copeland A."/>
            <person name="Lucas S."/>
            <person name="Lapidus A."/>
            <person name="Glavina del Rio T."/>
            <person name="Dalin E."/>
            <person name="Tice H."/>
            <person name="Bruce D."/>
            <person name="Goodwin L."/>
            <person name="Pitluck S."/>
            <person name="LaButti K."/>
            <person name="Schmutz J."/>
            <person name="Larimer F."/>
            <person name="Land M."/>
            <person name="Hauser L."/>
            <person name="Kyrpides N."/>
            <person name="Mikhailova N."/>
            <person name="Dunfield P.F."/>
            <person name="Dedysh S.N."/>
            <person name="Liesack W."/>
            <person name="Saw J.H."/>
            <person name="Alam M."/>
            <person name="Chen Y."/>
            <person name="Murrell J.C."/>
            <person name="Richardson P."/>
        </authorList>
    </citation>
    <scope>NUCLEOTIDE SEQUENCE [LARGE SCALE GENOMIC DNA]</scope>
    <source>
        <strain evidence="3">ATCC 9039 / DSM 1715 / NCIMB 8712</strain>
    </source>
</reference>
<name>B2IFU2_BEII9</name>
<keyword evidence="3" id="KW-1185">Reference proteome</keyword>
<dbReference type="InterPro" id="IPR027304">
    <property type="entry name" value="Trigger_fact/SurA_dom_sf"/>
</dbReference>
<organism evidence="2 3">
    <name type="scientific">Beijerinckia indica subsp. indica (strain ATCC 9039 / DSM 1715 / NCIMB 8712)</name>
    <dbReference type="NCBI Taxonomy" id="395963"/>
    <lineage>
        <taxon>Bacteria</taxon>
        <taxon>Pseudomonadati</taxon>
        <taxon>Pseudomonadota</taxon>
        <taxon>Alphaproteobacteria</taxon>
        <taxon>Hyphomicrobiales</taxon>
        <taxon>Beijerinckiaceae</taxon>
        <taxon>Beijerinckia</taxon>
    </lineage>
</organism>
<gene>
    <name evidence="2" type="ordered locus">Bind_0653</name>
</gene>
<proteinExistence type="predicted"/>
<reference evidence="2 3" key="2">
    <citation type="journal article" date="2010" name="J. Bacteriol.">
        <title>Complete genome sequence of Beijerinckia indica subsp. indica.</title>
        <authorList>
            <person name="Tamas I."/>
            <person name="Dedysh S.N."/>
            <person name="Liesack W."/>
            <person name="Stott M.B."/>
            <person name="Alam M."/>
            <person name="Murrell J.C."/>
            <person name="Dunfield P.F."/>
        </authorList>
    </citation>
    <scope>NUCLEOTIDE SEQUENCE [LARGE SCALE GENOMIC DNA]</scope>
    <source>
        <strain evidence="3">ATCC 9039 / DSM 1715 / NCIMB 8712</strain>
    </source>
</reference>
<dbReference type="KEGG" id="bid:Bind_0653"/>
<sequence>MRFLPGLLGLSLLGLSSLGMVVVGSTDVQAQTIIASINGDPITNIDVDERMKMLRVLRKPATREAAMESLYTDRLETHEAARYGVKPKDADIGQEIVRVAQEMKVQPEALIAALQNAGVSPDHFKAHFGADLAFGALVGALNKGVEASETEVRKELARQGGKAAAGTEYTLRQVIFSLPNNVAPAAINARGQEAEQLRQRFADCESGEKMVFALNDVTIRDPIRRTSTEISEGLRNLLDKTPVGHLTPPQRSSAGLEMIAVCRKGAALDDTALRQQISQKILATRLSADRAKRLKEMRDHAVIVHP</sequence>